<evidence type="ECO:0000256" key="1">
    <source>
        <dbReference type="SAM" id="Phobius"/>
    </source>
</evidence>
<keyword evidence="1" id="KW-0472">Membrane</keyword>
<evidence type="ECO:0000313" key="3">
    <source>
        <dbReference type="Proteomes" id="UP000265520"/>
    </source>
</evidence>
<reference evidence="2 3" key="1">
    <citation type="journal article" date="2018" name="Front. Plant Sci.">
        <title>Red Clover (Trifolium pratense) and Zigzag Clover (T. medium) - A Picture of Genomic Similarities and Differences.</title>
        <authorList>
            <person name="Dluhosova J."/>
            <person name="Istvanek J."/>
            <person name="Nedelnik J."/>
            <person name="Repkova J."/>
        </authorList>
    </citation>
    <scope>NUCLEOTIDE SEQUENCE [LARGE SCALE GENOMIC DNA]</scope>
    <source>
        <strain evidence="3">cv. 10/8</strain>
        <tissue evidence="2">Leaf</tissue>
    </source>
</reference>
<proteinExistence type="predicted"/>
<dbReference type="EMBL" id="LXQA010000018">
    <property type="protein sequence ID" value="MCH79289.1"/>
    <property type="molecule type" value="Genomic_DNA"/>
</dbReference>
<sequence length="103" mass="11029">MWRYSDLAPPGLGLGYDCRCCGEVVVVVVGGDEVAVDAATLFESLKVSKSVEICRPHGGASVVAETCLPGFSFYICLAGLVTALVVWNLRGAFLIWDYEVNPD</sequence>
<feature type="transmembrane region" description="Helical" evidence="1">
    <location>
        <begin position="71"/>
        <end position="89"/>
    </location>
</feature>
<organism evidence="2 3">
    <name type="scientific">Trifolium medium</name>
    <dbReference type="NCBI Taxonomy" id="97028"/>
    <lineage>
        <taxon>Eukaryota</taxon>
        <taxon>Viridiplantae</taxon>
        <taxon>Streptophyta</taxon>
        <taxon>Embryophyta</taxon>
        <taxon>Tracheophyta</taxon>
        <taxon>Spermatophyta</taxon>
        <taxon>Magnoliopsida</taxon>
        <taxon>eudicotyledons</taxon>
        <taxon>Gunneridae</taxon>
        <taxon>Pentapetalae</taxon>
        <taxon>rosids</taxon>
        <taxon>fabids</taxon>
        <taxon>Fabales</taxon>
        <taxon>Fabaceae</taxon>
        <taxon>Papilionoideae</taxon>
        <taxon>50 kb inversion clade</taxon>
        <taxon>NPAAA clade</taxon>
        <taxon>Hologalegina</taxon>
        <taxon>IRL clade</taxon>
        <taxon>Trifolieae</taxon>
        <taxon>Trifolium</taxon>
    </lineage>
</organism>
<keyword evidence="3" id="KW-1185">Reference proteome</keyword>
<keyword evidence="1" id="KW-0812">Transmembrane</keyword>
<dbReference type="Proteomes" id="UP000265520">
    <property type="component" value="Unassembled WGS sequence"/>
</dbReference>
<dbReference type="AlphaFoldDB" id="A0A392LWE8"/>
<keyword evidence="1" id="KW-1133">Transmembrane helix</keyword>
<evidence type="ECO:0000313" key="2">
    <source>
        <dbReference type="EMBL" id="MCH79289.1"/>
    </source>
</evidence>
<comment type="caution">
    <text evidence="2">The sequence shown here is derived from an EMBL/GenBank/DDBJ whole genome shotgun (WGS) entry which is preliminary data.</text>
</comment>
<name>A0A392LWE8_9FABA</name>
<protein>
    <submittedName>
        <fullName evidence="2">Uncharacterized protein</fullName>
    </submittedName>
</protein>
<accession>A0A392LWE8</accession>
<gene>
    <name evidence="2" type="ORF">A2U01_0000035</name>
</gene>